<accession>A0A1Y0B1R0</accession>
<sequence>MTLFSFSPGRKDIWIYFKHITATPLDLTDSVPQIHVNCWYPFQLHPNGPPRSELHYNYSYRE</sequence>
<dbReference type="EMBL" id="KY774314">
    <property type="protein sequence ID" value="ART31318.1"/>
    <property type="molecule type" value="Genomic_DNA"/>
</dbReference>
<organism evidence="1">
    <name type="scientific">Utricularia reniformis</name>
    <dbReference type="NCBI Taxonomy" id="192314"/>
    <lineage>
        <taxon>Eukaryota</taxon>
        <taxon>Viridiplantae</taxon>
        <taxon>Streptophyta</taxon>
        <taxon>Embryophyta</taxon>
        <taxon>Tracheophyta</taxon>
        <taxon>Spermatophyta</taxon>
        <taxon>Magnoliopsida</taxon>
        <taxon>eudicotyledons</taxon>
        <taxon>Gunneridae</taxon>
        <taxon>Pentapetalae</taxon>
        <taxon>asterids</taxon>
        <taxon>lamiids</taxon>
        <taxon>Lamiales</taxon>
        <taxon>Lentibulariaceae</taxon>
        <taxon>Utricularia</taxon>
    </lineage>
</organism>
<dbReference type="AlphaFoldDB" id="A0A1Y0B1R0"/>
<evidence type="ECO:0000313" key="1">
    <source>
        <dbReference type="EMBL" id="ART31318.1"/>
    </source>
</evidence>
<keyword evidence="1" id="KW-0496">Mitochondrion</keyword>
<reference evidence="1" key="1">
    <citation type="submission" date="2017-03" db="EMBL/GenBank/DDBJ databases">
        <title>The mitochondrial genome of the carnivorous plant Utricularia reniformis (Lentibulariaceae): structure, comparative analysis and evolutionary landmarks.</title>
        <authorList>
            <person name="Silva S.R."/>
            <person name="Alvarenga D.O."/>
            <person name="Michael T.P."/>
            <person name="Miranda V.F.O."/>
            <person name="Varani A.M."/>
        </authorList>
    </citation>
    <scope>NUCLEOTIDE SEQUENCE</scope>
</reference>
<protein>
    <submittedName>
        <fullName evidence="1">Uncharacterized protein</fullName>
    </submittedName>
</protein>
<geneLocation type="mitochondrion" evidence="1"/>
<proteinExistence type="predicted"/>
<gene>
    <name evidence="1" type="ORF">AEK19_MT1098</name>
</gene>
<name>A0A1Y0B1R0_9LAMI</name>